<dbReference type="InterPro" id="IPR036249">
    <property type="entry name" value="Thioredoxin-like_sf"/>
</dbReference>
<feature type="domain" description="Ribosomal protein/NADH dehydrogenase" evidence="7">
    <location>
        <begin position="54"/>
        <end position="127"/>
    </location>
</feature>
<accession>A0A914C615</accession>
<name>A0A914C615_9BILA</name>
<dbReference type="Gene3D" id="3.40.30.10">
    <property type="entry name" value="Glutaredoxin"/>
    <property type="match status" value="1"/>
</dbReference>
<dbReference type="GO" id="GO:0032543">
    <property type="term" value="P:mitochondrial translation"/>
    <property type="evidence" value="ECO:0007669"/>
    <property type="project" value="InterPro"/>
</dbReference>
<keyword evidence="4" id="KW-0496">Mitochondrion</keyword>
<reference evidence="9" key="1">
    <citation type="submission" date="2022-11" db="UniProtKB">
        <authorList>
            <consortium name="WormBaseParasite"/>
        </authorList>
    </citation>
    <scope>IDENTIFICATION</scope>
</reference>
<dbReference type="SMART" id="SM00916">
    <property type="entry name" value="L51_S25_CI-B8"/>
    <property type="match status" value="1"/>
</dbReference>
<evidence type="ECO:0000256" key="4">
    <source>
        <dbReference type="ARBA" id="ARBA00023128"/>
    </source>
</evidence>
<dbReference type="Pfam" id="PF05047">
    <property type="entry name" value="L51_S25_CI-B8"/>
    <property type="match status" value="1"/>
</dbReference>
<evidence type="ECO:0000259" key="7">
    <source>
        <dbReference type="SMART" id="SM00916"/>
    </source>
</evidence>
<dbReference type="PANTHER" id="PTHR21396">
    <property type="entry name" value="39S RIBOSOMAL PROTEIN L43"/>
    <property type="match status" value="1"/>
</dbReference>
<evidence type="ECO:0000256" key="1">
    <source>
        <dbReference type="ARBA" id="ARBA00004173"/>
    </source>
</evidence>
<evidence type="ECO:0000313" key="9">
    <source>
        <dbReference type="WBParaSite" id="ACRNAN_Path_387.g1469.t1"/>
    </source>
</evidence>
<dbReference type="Proteomes" id="UP000887540">
    <property type="component" value="Unplaced"/>
</dbReference>
<proteinExistence type="inferred from homology"/>
<keyword evidence="8" id="KW-1185">Reference proteome</keyword>
<dbReference type="PANTHER" id="PTHR21396:SF2">
    <property type="entry name" value="LARGE RIBOSOMAL SUBUNIT PROTEIN ML43"/>
    <property type="match status" value="1"/>
</dbReference>
<protein>
    <recommendedName>
        <fullName evidence="6">Large ribosomal subunit protein mL43</fullName>
    </recommendedName>
</protein>
<evidence type="ECO:0000256" key="2">
    <source>
        <dbReference type="ARBA" id="ARBA00006073"/>
    </source>
</evidence>
<evidence type="ECO:0000256" key="3">
    <source>
        <dbReference type="ARBA" id="ARBA00022980"/>
    </source>
</evidence>
<evidence type="ECO:0000313" key="8">
    <source>
        <dbReference type="Proteomes" id="UP000887540"/>
    </source>
</evidence>
<dbReference type="WBParaSite" id="ACRNAN_Path_387.g1469.t1">
    <property type="protein sequence ID" value="ACRNAN_Path_387.g1469.t1"/>
    <property type="gene ID" value="ACRNAN_Path_387.g1469"/>
</dbReference>
<comment type="subcellular location">
    <subcellularLocation>
        <location evidence="1">Mitochondrion</location>
    </subcellularLocation>
</comment>
<sequence length="198" mass="22477">MPAKVRVDRLKTVYAAAKSINFGFRATDYPSAPFQNGVSAFSPQLHRITLRFCKQSESSVGVRNFIDNGLVDFARENPTCAVYVVPGRQCTPTVRAEYANGRMVHMNVTNLTYEQLSRHINYLRTRSGLPQVKYIARQTAQCKSIQGMWSPVLFRDPKQNAVELPNPEFSPPPRKNQPTATEYIMNQVYGNLEDDRKC</sequence>
<evidence type="ECO:0000256" key="5">
    <source>
        <dbReference type="ARBA" id="ARBA00023274"/>
    </source>
</evidence>
<evidence type="ECO:0000256" key="6">
    <source>
        <dbReference type="ARBA" id="ARBA00035188"/>
    </source>
</evidence>
<comment type="similarity">
    <text evidence="2">Belongs to the mitochondrion-specific ribosomal protein mL43 family.</text>
</comment>
<keyword evidence="3" id="KW-0689">Ribosomal protein</keyword>
<keyword evidence="5" id="KW-0687">Ribonucleoprotein</keyword>
<dbReference type="InterPro" id="IPR007741">
    <property type="entry name" value="Ribosomal_mL43/mS25/NADH_DH"/>
</dbReference>
<dbReference type="AlphaFoldDB" id="A0A914C615"/>
<dbReference type="SUPFAM" id="SSF52833">
    <property type="entry name" value="Thioredoxin-like"/>
    <property type="match status" value="1"/>
</dbReference>
<dbReference type="GO" id="GO:0005762">
    <property type="term" value="C:mitochondrial large ribosomal subunit"/>
    <property type="evidence" value="ECO:0007669"/>
    <property type="project" value="TreeGrafter"/>
</dbReference>
<dbReference type="GO" id="GO:0003735">
    <property type="term" value="F:structural constituent of ribosome"/>
    <property type="evidence" value="ECO:0007669"/>
    <property type="project" value="InterPro"/>
</dbReference>
<dbReference type="InterPro" id="IPR039927">
    <property type="entry name" value="Ribosomal_mL43"/>
</dbReference>
<organism evidence="8 9">
    <name type="scientific">Acrobeloides nanus</name>
    <dbReference type="NCBI Taxonomy" id="290746"/>
    <lineage>
        <taxon>Eukaryota</taxon>
        <taxon>Metazoa</taxon>
        <taxon>Ecdysozoa</taxon>
        <taxon>Nematoda</taxon>
        <taxon>Chromadorea</taxon>
        <taxon>Rhabditida</taxon>
        <taxon>Tylenchina</taxon>
        <taxon>Cephalobomorpha</taxon>
        <taxon>Cephaloboidea</taxon>
        <taxon>Cephalobidae</taxon>
        <taxon>Acrobeloides</taxon>
    </lineage>
</organism>